<name>A0A7M6DP49_9CNID</name>
<dbReference type="SUPFAM" id="SSF56496">
    <property type="entry name" value="Fibrinogen C-terminal domain-like"/>
    <property type="match status" value="1"/>
</dbReference>
<dbReference type="GeneID" id="136803824"/>
<dbReference type="OrthoDB" id="5985694at2759"/>
<protein>
    <recommendedName>
        <fullName evidence="3">Fibrinogen C-terminal domain-containing protein</fullName>
    </recommendedName>
</protein>
<dbReference type="Gene3D" id="3.90.215.10">
    <property type="entry name" value="Gamma Fibrinogen, chain A, domain 1"/>
    <property type="match status" value="1"/>
</dbReference>
<dbReference type="InterPro" id="IPR014716">
    <property type="entry name" value="Fibrinogen_a/b/g_C_1"/>
</dbReference>
<dbReference type="EnsemblMetazoa" id="CLYHEMT019370.1">
    <property type="protein sequence ID" value="CLYHEMP019370.1"/>
    <property type="gene ID" value="CLYHEMG019370"/>
</dbReference>
<proteinExistence type="predicted"/>
<evidence type="ECO:0008006" key="3">
    <source>
        <dbReference type="Google" id="ProtNLM"/>
    </source>
</evidence>
<dbReference type="RefSeq" id="XP_066916651.1">
    <property type="nucleotide sequence ID" value="XM_067060550.1"/>
</dbReference>
<evidence type="ECO:0000313" key="1">
    <source>
        <dbReference type="EnsemblMetazoa" id="CLYHEMP019370.1"/>
    </source>
</evidence>
<accession>A0A7M6DP49</accession>
<sequence>MFIDLYFLTIDLQFCNMANFEICIILISTRLFFVYSQWYLGEEKQQITTNLDTENASRPIPAKSPTECILKCQRKLRKSYFVKDKEQCFCLKEENDSIFSNEILDGILFEEEENQKCLRSCKDVKTACDDCKSGFYLLEFDEPTKVFCDLTTDGGGWLAIANITFGDWNMKNEILNNHILNPAPISRLQEISSGRFTLNPDIATIETLHNYTKFNELRVQCFKPSHQRTLNVIISGSPLMTYLFQMTPTIGLCGHVRFLPGDNSNLSTQQCVNYRIGTAGKFEYYSLPIWIWGYRHVYLENFECDDASMDSDIGSWLFFVR</sequence>
<organism evidence="1 2">
    <name type="scientific">Clytia hemisphaerica</name>
    <dbReference type="NCBI Taxonomy" id="252671"/>
    <lineage>
        <taxon>Eukaryota</taxon>
        <taxon>Metazoa</taxon>
        <taxon>Cnidaria</taxon>
        <taxon>Hydrozoa</taxon>
        <taxon>Hydroidolina</taxon>
        <taxon>Leptothecata</taxon>
        <taxon>Obeliida</taxon>
        <taxon>Clytiidae</taxon>
        <taxon>Clytia</taxon>
    </lineage>
</organism>
<evidence type="ECO:0000313" key="2">
    <source>
        <dbReference type="Proteomes" id="UP000594262"/>
    </source>
</evidence>
<dbReference type="AlphaFoldDB" id="A0A7M6DP49"/>
<dbReference type="InterPro" id="IPR036056">
    <property type="entry name" value="Fibrinogen-like_C"/>
</dbReference>
<keyword evidence="2" id="KW-1185">Reference proteome</keyword>
<reference evidence="1" key="1">
    <citation type="submission" date="2021-01" db="UniProtKB">
        <authorList>
            <consortium name="EnsemblMetazoa"/>
        </authorList>
    </citation>
    <scope>IDENTIFICATION</scope>
</reference>
<dbReference type="Proteomes" id="UP000594262">
    <property type="component" value="Unplaced"/>
</dbReference>
<dbReference type="NCBIfam" id="NF040941">
    <property type="entry name" value="GGGWT_bact"/>
    <property type="match status" value="1"/>
</dbReference>